<reference evidence="3" key="1">
    <citation type="submission" date="2018-03" db="EMBL/GenBank/DDBJ databases">
        <authorList>
            <person name="Guldener U."/>
        </authorList>
    </citation>
    <scope>NUCLEOTIDE SEQUENCE</scope>
</reference>
<dbReference type="GO" id="GO:0003723">
    <property type="term" value="F:RNA binding"/>
    <property type="evidence" value="ECO:0007669"/>
    <property type="project" value="InterPro"/>
</dbReference>
<evidence type="ECO:0000256" key="1">
    <source>
        <dbReference type="SAM" id="MobiDB-lite"/>
    </source>
</evidence>
<dbReference type="InterPro" id="IPR035979">
    <property type="entry name" value="RBD_domain_sf"/>
</dbReference>
<sequence>MSDPTAMLEVEAGNKTGIYHITVSNLPFNTQWTELKDFVRTVCEVDYVEVFNASTHAWVRVLGYEDYCKAFQLLNGGVFKGRYLVADCRNANEKISIRTLVDVGQPLHRWTVASSPGPAPSYAPERVQVRASLKPS</sequence>
<proteinExistence type="predicted"/>
<dbReference type="Pfam" id="PF00076">
    <property type="entry name" value="RRM_1"/>
    <property type="match status" value="1"/>
</dbReference>
<evidence type="ECO:0000313" key="4">
    <source>
        <dbReference type="Proteomes" id="UP001187682"/>
    </source>
</evidence>
<protein>
    <recommendedName>
        <fullName evidence="2">RRM domain-containing protein</fullName>
    </recommendedName>
</protein>
<comment type="caution">
    <text evidence="3">The sequence shown here is derived from an EMBL/GenBank/DDBJ whole genome shotgun (WGS) entry which is preliminary data.</text>
</comment>
<dbReference type="InterPro" id="IPR000504">
    <property type="entry name" value="RRM_dom"/>
</dbReference>
<dbReference type="Proteomes" id="UP001187682">
    <property type="component" value="Unassembled WGS sequence"/>
</dbReference>
<feature type="region of interest" description="Disordered" evidence="1">
    <location>
        <begin position="116"/>
        <end position="136"/>
    </location>
</feature>
<dbReference type="AlphaFoldDB" id="A0AAE8N0N5"/>
<evidence type="ECO:0000313" key="3">
    <source>
        <dbReference type="EMBL" id="SPO02740.1"/>
    </source>
</evidence>
<gene>
    <name evidence="3" type="ORF">DNG_05415</name>
</gene>
<organism evidence="3 4">
    <name type="scientific">Cephalotrichum gorgonifer</name>
    <dbReference type="NCBI Taxonomy" id="2041049"/>
    <lineage>
        <taxon>Eukaryota</taxon>
        <taxon>Fungi</taxon>
        <taxon>Dikarya</taxon>
        <taxon>Ascomycota</taxon>
        <taxon>Pezizomycotina</taxon>
        <taxon>Sordariomycetes</taxon>
        <taxon>Hypocreomycetidae</taxon>
        <taxon>Microascales</taxon>
        <taxon>Microascaceae</taxon>
        <taxon>Cephalotrichum</taxon>
    </lineage>
</organism>
<dbReference type="SUPFAM" id="SSF54928">
    <property type="entry name" value="RNA-binding domain, RBD"/>
    <property type="match status" value="1"/>
</dbReference>
<name>A0AAE8N0N5_9PEZI</name>
<dbReference type="Gene3D" id="3.30.70.330">
    <property type="match status" value="1"/>
</dbReference>
<dbReference type="InterPro" id="IPR012677">
    <property type="entry name" value="Nucleotide-bd_a/b_plait_sf"/>
</dbReference>
<feature type="domain" description="RRM" evidence="2">
    <location>
        <begin position="21"/>
        <end position="84"/>
    </location>
</feature>
<keyword evidence="4" id="KW-1185">Reference proteome</keyword>
<dbReference type="EMBL" id="ONZQ02000007">
    <property type="protein sequence ID" value="SPO02740.1"/>
    <property type="molecule type" value="Genomic_DNA"/>
</dbReference>
<accession>A0AAE8N0N5</accession>
<evidence type="ECO:0000259" key="2">
    <source>
        <dbReference type="Pfam" id="PF00076"/>
    </source>
</evidence>